<comment type="caution">
    <text evidence="3">The sequence shown here is derived from an EMBL/GenBank/DDBJ whole genome shotgun (WGS) entry which is preliminary data.</text>
</comment>
<evidence type="ECO:0000256" key="1">
    <source>
        <dbReference type="SAM" id="MobiDB-lite"/>
    </source>
</evidence>
<evidence type="ECO:0000313" key="4">
    <source>
        <dbReference type="Proteomes" id="UP000241769"/>
    </source>
</evidence>
<feature type="region of interest" description="Disordered" evidence="1">
    <location>
        <begin position="198"/>
        <end position="217"/>
    </location>
</feature>
<dbReference type="Proteomes" id="UP000241769">
    <property type="component" value="Unassembled WGS sequence"/>
</dbReference>
<evidence type="ECO:0000259" key="2">
    <source>
        <dbReference type="Pfam" id="PF03457"/>
    </source>
</evidence>
<name>A0A2P6NS95_9EUKA</name>
<dbReference type="Gene3D" id="6.10.140.530">
    <property type="match status" value="1"/>
</dbReference>
<dbReference type="PANTHER" id="PTHR33418">
    <property type="entry name" value="HELICASE-ASSOCIATED"/>
    <property type="match status" value="1"/>
</dbReference>
<protein>
    <recommendedName>
        <fullName evidence="2">Helicase-associated domain-containing protein</fullName>
    </recommendedName>
</protein>
<evidence type="ECO:0000313" key="3">
    <source>
        <dbReference type="EMBL" id="PRP86842.1"/>
    </source>
</evidence>
<accession>A0A2P6NS95</accession>
<organism evidence="3 4">
    <name type="scientific">Planoprotostelium fungivorum</name>
    <dbReference type="NCBI Taxonomy" id="1890364"/>
    <lineage>
        <taxon>Eukaryota</taxon>
        <taxon>Amoebozoa</taxon>
        <taxon>Evosea</taxon>
        <taxon>Variosea</taxon>
        <taxon>Cavosteliida</taxon>
        <taxon>Cavosteliaceae</taxon>
        <taxon>Planoprotostelium</taxon>
    </lineage>
</organism>
<dbReference type="EMBL" id="MDYQ01000026">
    <property type="protein sequence ID" value="PRP86842.1"/>
    <property type="molecule type" value="Genomic_DNA"/>
</dbReference>
<dbReference type="InParanoid" id="A0A2P6NS95"/>
<dbReference type="PANTHER" id="PTHR33418:SF1">
    <property type="entry name" value="HELICASE-ASSOCIATED DOMAIN-CONTAINING PROTEIN"/>
    <property type="match status" value="1"/>
</dbReference>
<dbReference type="Pfam" id="PF03457">
    <property type="entry name" value="HA"/>
    <property type="match status" value="1"/>
</dbReference>
<reference evidence="3 4" key="1">
    <citation type="journal article" date="2018" name="Genome Biol. Evol.">
        <title>Multiple Roots of Fruiting Body Formation in Amoebozoa.</title>
        <authorList>
            <person name="Hillmann F."/>
            <person name="Forbes G."/>
            <person name="Novohradska S."/>
            <person name="Ferling I."/>
            <person name="Riege K."/>
            <person name="Groth M."/>
            <person name="Westermann M."/>
            <person name="Marz M."/>
            <person name="Spaller T."/>
            <person name="Winckler T."/>
            <person name="Schaap P."/>
            <person name="Glockner G."/>
        </authorList>
    </citation>
    <scope>NUCLEOTIDE SEQUENCE [LARGE SCALE GENOMIC DNA]</scope>
    <source>
        <strain evidence="3 4">Jena</strain>
    </source>
</reference>
<dbReference type="AlphaFoldDB" id="A0A2P6NS95"/>
<proteinExistence type="predicted"/>
<gene>
    <name evidence="3" type="ORF">PROFUN_05059</name>
</gene>
<sequence>MSICRKCNVLLATHTHTQGHLRSCGNIADLSSWRLNNASLDMHKLIHRFMEYPDHLNGADHAKTVSAGFHPRYPTTTRLVDPPAVQPHHWTYSAPPPPVSSPPKVIHEDHEDPKTTTLTVDEQHGRVHINRWMANFRNLKQYKQMYGTTNVTRTKEQFRTLGNWVHEQRRKRRNDSLSAAQIQLLDSLNFDWVKKRVSKEERQNRRSREVEEDSSDE</sequence>
<feature type="compositionally biased region" description="Basic and acidic residues" evidence="1">
    <location>
        <begin position="198"/>
        <end position="209"/>
    </location>
</feature>
<feature type="domain" description="Helicase-associated" evidence="2">
    <location>
        <begin position="131"/>
        <end position="190"/>
    </location>
</feature>
<keyword evidence="4" id="KW-1185">Reference proteome</keyword>
<dbReference type="InterPro" id="IPR005114">
    <property type="entry name" value="Helicase_assoc"/>
</dbReference>